<name>A0A5N0DLK7_9NOCA</name>
<gene>
    <name evidence="1" type="ORF">F3087_45030</name>
</gene>
<organism evidence="1 2">
    <name type="scientific">Nocardia colli</name>
    <dbReference type="NCBI Taxonomy" id="2545717"/>
    <lineage>
        <taxon>Bacteria</taxon>
        <taxon>Bacillati</taxon>
        <taxon>Actinomycetota</taxon>
        <taxon>Actinomycetes</taxon>
        <taxon>Mycobacteriales</taxon>
        <taxon>Nocardiaceae</taxon>
        <taxon>Nocardia</taxon>
    </lineage>
</organism>
<reference evidence="1 2" key="1">
    <citation type="submission" date="2019-09" db="EMBL/GenBank/DDBJ databases">
        <authorList>
            <person name="Wang X."/>
        </authorList>
    </citation>
    <scope>NUCLEOTIDE SEQUENCE [LARGE SCALE GENOMIC DNA]</scope>
    <source>
        <strain evidence="1 2">CICC 11023</strain>
    </source>
</reference>
<accession>A0A5N0DLK7</accession>
<dbReference type="Proteomes" id="UP000323876">
    <property type="component" value="Unassembled WGS sequence"/>
</dbReference>
<evidence type="ECO:0000313" key="1">
    <source>
        <dbReference type="EMBL" id="KAA8877340.1"/>
    </source>
</evidence>
<dbReference type="Pfam" id="PF12079">
    <property type="entry name" value="DUF3558"/>
    <property type="match status" value="1"/>
</dbReference>
<comment type="caution">
    <text evidence="1">The sequence shown here is derived from an EMBL/GenBank/DDBJ whole genome shotgun (WGS) entry which is preliminary data.</text>
</comment>
<evidence type="ECO:0000313" key="2">
    <source>
        <dbReference type="Proteomes" id="UP000323876"/>
    </source>
</evidence>
<keyword evidence="2" id="KW-1185">Reference proteome</keyword>
<sequence length="201" mass="21179">MKRPGIALALASTAIVVVSCSSGEDGGKPTEASSATVVTPSVAVSVKPAPDQPRNSLDPVKFDPCVGIGDDTVAKAGFEPKTRERRDQVHDDYAFIGCAFDRKEQVRGQALGVGSLTIFSTNLTLEEFRKREGSGATGIKVNGRDAITYRKPAEEACYVVMVGPDATIDLRVSSTAALTNWNACDHAQEIAGIIESALPAK</sequence>
<dbReference type="EMBL" id="VXLC01000051">
    <property type="protein sequence ID" value="KAA8877340.1"/>
    <property type="molecule type" value="Genomic_DNA"/>
</dbReference>
<protein>
    <submittedName>
        <fullName evidence="1">DUF3558 domain-containing protein</fullName>
    </submittedName>
</protein>
<dbReference type="OrthoDB" id="4558219at2"/>
<dbReference type="PROSITE" id="PS51257">
    <property type="entry name" value="PROKAR_LIPOPROTEIN"/>
    <property type="match status" value="1"/>
</dbReference>
<dbReference type="RefSeq" id="WP_150408350.1">
    <property type="nucleotide sequence ID" value="NZ_VXLC01000051.1"/>
</dbReference>
<proteinExistence type="predicted"/>
<dbReference type="InterPro" id="IPR024520">
    <property type="entry name" value="DUF3558"/>
</dbReference>
<dbReference type="AlphaFoldDB" id="A0A5N0DLK7"/>